<organism evidence="2 3">
    <name type="scientific">Romanomermis culicivorax</name>
    <name type="common">Nematode worm</name>
    <dbReference type="NCBI Taxonomy" id="13658"/>
    <lineage>
        <taxon>Eukaryota</taxon>
        <taxon>Metazoa</taxon>
        <taxon>Ecdysozoa</taxon>
        <taxon>Nematoda</taxon>
        <taxon>Enoplea</taxon>
        <taxon>Dorylaimia</taxon>
        <taxon>Mermithida</taxon>
        <taxon>Mermithoidea</taxon>
        <taxon>Mermithidae</taxon>
        <taxon>Romanomermis</taxon>
    </lineage>
</organism>
<feature type="region of interest" description="Disordered" evidence="1">
    <location>
        <begin position="279"/>
        <end position="348"/>
    </location>
</feature>
<sequence>MEALKNLQKDVFKAPLPLPPPMDVEPATSSATSLMPTATSQPPMAPTSTMVTTSSESLGQPVLHPTVEPQLPSEATGLPNYMHFPTMDSPHCVTLLTPRHPPCIDPSVEFFTPRTLPQMVLINFFGHLGIHITMAVHIRATNASLPLYQYFREHYRPSYREQQPPELSVVDAIHTAHLALFLYEARGLDNPSCLLQAYNTTVRLINSWMAYPQYAPFLQPPEIAHIQRIYLQYHSETDRPVPLLRRHDFSAWWNLLPPRLLPPTGLLSDCPSLIATQLPPRGVNPLSPLGSQTYTSSSRRRDNTDYGHNHNPCSVRFDSHDDPRDAHGYHNNRYRQENCNRRDYQHQS</sequence>
<keyword evidence="2" id="KW-1185">Reference proteome</keyword>
<feature type="compositionally biased region" description="Polar residues" evidence="1">
    <location>
        <begin position="27"/>
        <end position="52"/>
    </location>
</feature>
<dbReference type="AlphaFoldDB" id="A0A915ITR9"/>
<accession>A0A915ITR9</accession>
<protein>
    <submittedName>
        <fullName evidence="3">Uncharacterized protein</fullName>
    </submittedName>
</protein>
<dbReference type="Proteomes" id="UP000887565">
    <property type="component" value="Unplaced"/>
</dbReference>
<evidence type="ECO:0000313" key="3">
    <source>
        <dbReference type="WBParaSite" id="nRc.2.0.1.t16779-RA"/>
    </source>
</evidence>
<feature type="region of interest" description="Disordered" evidence="1">
    <location>
        <begin position="13"/>
        <end position="52"/>
    </location>
</feature>
<feature type="compositionally biased region" description="Basic and acidic residues" evidence="1">
    <location>
        <begin position="317"/>
        <end position="348"/>
    </location>
</feature>
<reference evidence="3" key="1">
    <citation type="submission" date="2022-11" db="UniProtKB">
        <authorList>
            <consortium name="WormBaseParasite"/>
        </authorList>
    </citation>
    <scope>IDENTIFICATION</scope>
</reference>
<evidence type="ECO:0000256" key="1">
    <source>
        <dbReference type="SAM" id="MobiDB-lite"/>
    </source>
</evidence>
<evidence type="ECO:0000313" key="2">
    <source>
        <dbReference type="Proteomes" id="UP000887565"/>
    </source>
</evidence>
<dbReference type="WBParaSite" id="nRc.2.0.1.t16779-RA">
    <property type="protein sequence ID" value="nRc.2.0.1.t16779-RA"/>
    <property type="gene ID" value="nRc.2.0.1.g16779"/>
</dbReference>
<name>A0A915ITR9_ROMCU</name>
<proteinExistence type="predicted"/>
<feature type="compositionally biased region" description="Basic and acidic residues" evidence="1">
    <location>
        <begin position="299"/>
        <end position="308"/>
    </location>
</feature>